<dbReference type="Proteomes" id="UP001595793">
    <property type="component" value="Unassembled WGS sequence"/>
</dbReference>
<gene>
    <name evidence="1" type="ORF">ACFOS1_11600</name>
    <name evidence="2" type="ORF">ACFOS1_15365</name>
</gene>
<accession>A0ABV8HCQ1</accession>
<dbReference type="EMBL" id="JBHSAS010000011">
    <property type="protein sequence ID" value="MFC4028798.1"/>
    <property type="molecule type" value="Genomic_DNA"/>
</dbReference>
<reference evidence="2" key="3">
    <citation type="submission" date="2024-09" db="EMBL/GenBank/DDBJ databases">
        <authorList>
            <person name="Sun Q."/>
            <person name="Mori K."/>
        </authorList>
    </citation>
    <scope>NUCLEOTIDE SEQUENCE</scope>
    <source>
        <strain evidence="2">CECT 9128</strain>
    </source>
</reference>
<dbReference type="EMBL" id="JBHSAS010000006">
    <property type="protein sequence ID" value="MFC4028053.1"/>
    <property type="molecule type" value="Genomic_DNA"/>
</dbReference>
<proteinExistence type="predicted"/>
<protein>
    <submittedName>
        <fullName evidence="2">Uncharacterized protein</fullName>
    </submittedName>
</protein>
<name>A0ABV8HCQ1_9FLAO</name>
<keyword evidence="3" id="KW-1185">Reference proteome</keyword>
<comment type="caution">
    <text evidence="2">The sequence shown here is derived from an EMBL/GenBank/DDBJ whole genome shotgun (WGS) entry which is preliminary data.</text>
</comment>
<evidence type="ECO:0000313" key="3">
    <source>
        <dbReference type="Proteomes" id="UP001595793"/>
    </source>
</evidence>
<evidence type="ECO:0000313" key="2">
    <source>
        <dbReference type="EMBL" id="MFC4028798.1"/>
    </source>
</evidence>
<evidence type="ECO:0000313" key="1">
    <source>
        <dbReference type="EMBL" id="MFC4028053.1"/>
    </source>
</evidence>
<organism evidence="2 3">
    <name type="scientific">Zunongwangia endophytica</name>
    <dbReference type="NCBI Taxonomy" id="1808945"/>
    <lineage>
        <taxon>Bacteria</taxon>
        <taxon>Pseudomonadati</taxon>
        <taxon>Bacteroidota</taxon>
        <taxon>Flavobacteriia</taxon>
        <taxon>Flavobacteriales</taxon>
        <taxon>Flavobacteriaceae</taxon>
        <taxon>Zunongwangia</taxon>
    </lineage>
</organism>
<dbReference type="RefSeq" id="WP_290231369.1">
    <property type="nucleotide sequence ID" value="NZ_JAUFPZ010000002.1"/>
</dbReference>
<reference evidence="2" key="1">
    <citation type="journal article" date="2014" name="Int. J. Syst. Evol. Microbiol.">
        <title>Complete genome of a new Firmicutes species belonging to the dominant human colonic microbiota ('Ruminococcus bicirculans') reveals two chromosomes and a selective capacity to utilize plant glucans.</title>
        <authorList>
            <consortium name="NISC Comparative Sequencing Program"/>
            <person name="Wegmann U."/>
            <person name="Louis P."/>
            <person name="Goesmann A."/>
            <person name="Henrissat B."/>
            <person name="Duncan S.H."/>
            <person name="Flint H.J."/>
        </authorList>
    </citation>
    <scope>NUCLEOTIDE SEQUENCE</scope>
    <source>
        <strain evidence="2">CECT 9128</strain>
    </source>
</reference>
<reference evidence="3" key="2">
    <citation type="journal article" date="2019" name="Int. J. Syst. Evol. Microbiol.">
        <title>The Global Catalogue of Microorganisms (GCM) 10K type strain sequencing project: providing services to taxonomists for standard genome sequencing and annotation.</title>
        <authorList>
            <consortium name="The Broad Institute Genomics Platform"/>
            <consortium name="The Broad Institute Genome Sequencing Center for Infectious Disease"/>
            <person name="Wu L."/>
            <person name="Ma J."/>
        </authorList>
    </citation>
    <scope>NUCLEOTIDE SEQUENCE [LARGE SCALE GENOMIC DNA]</scope>
    <source>
        <strain evidence="3">CECT 9128</strain>
    </source>
</reference>
<sequence length="116" mass="13408">MDKRIYFSAFLSDLPTYGRSDPNEYVQTNQIDSVNIFTVYDFNENYPAGSNVNEMLLFLDHMGETSPIEDLNEQKFISLSLKFSEIPSYDTLQFRVTGRISDEGIFEENTKLVILD</sequence>